<dbReference type="InterPro" id="IPR036249">
    <property type="entry name" value="Thioredoxin-like_sf"/>
</dbReference>
<evidence type="ECO:0000313" key="6">
    <source>
        <dbReference type="Proteomes" id="UP000230970"/>
    </source>
</evidence>
<evidence type="ECO:0000256" key="2">
    <source>
        <dbReference type="ARBA" id="ARBA00023004"/>
    </source>
</evidence>
<dbReference type="Proteomes" id="UP000230970">
    <property type="component" value="Unassembled WGS sequence"/>
</dbReference>
<dbReference type="SUPFAM" id="SSF54862">
    <property type="entry name" value="4Fe-4S ferredoxins"/>
    <property type="match status" value="1"/>
</dbReference>
<dbReference type="EMBL" id="PFNJ01000064">
    <property type="protein sequence ID" value="PIZ42559.1"/>
    <property type="molecule type" value="Genomic_DNA"/>
</dbReference>
<dbReference type="GO" id="GO:0046872">
    <property type="term" value="F:metal ion binding"/>
    <property type="evidence" value="ECO:0007669"/>
    <property type="project" value="UniProtKB-KW"/>
</dbReference>
<dbReference type="AlphaFoldDB" id="A0A2M7TCF0"/>
<name>A0A2M7TCF0_UNCKA</name>
<dbReference type="Gene3D" id="3.30.70.20">
    <property type="match status" value="1"/>
</dbReference>
<dbReference type="PROSITE" id="PS51379">
    <property type="entry name" value="4FE4S_FER_2"/>
    <property type="match status" value="2"/>
</dbReference>
<dbReference type="Pfam" id="PF12838">
    <property type="entry name" value="Fer4_7"/>
    <property type="match status" value="1"/>
</dbReference>
<protein>
    <recommendedName>
        <fullName evidence="4">4Fe-4S ferredoxin-type domain-containing protein</fullName>
    </recommendedName>
</protein>
<feature type="domain" description="4Fe-4S ferredoxin-type" evidence="4">
    <location>
        <begin position="1"/>
        <end position="32"/>
    </location>
</feature>
<feature type="domain" description="4Fe-4S ferredoxin-type" evidence="4">
    <location>
        <begin position="34"/>
        <end position="63"/>
    </location>
</feature>
<evidence type="ECO:0000313" key="5">
    <source>
        <dbReference type="EMBL" id="PIZ42559.1"/>
    </source>
</evidence>
<comment type="caution">
    <text evidence="5">The sequence shown here is derived from an EMBL/GenBank/DDBJ whole genome shotgun (WGS) entry which is preliminary data.</text>
</comment>
<dbReference type="SUPFAM" id="SSF52833">
    <property type="entry name" value="Thioredoxin-like"/>
    <property type="match status" value="1"/>
</dbReference>
<evidence type="ECO:0000256" key="1">
    <source>
        <dbReference type="ARBA" id="ARBA00022723"/>
    </source>
</evidence>
<dbReference type="PROSITE" id="PS00198">
    <property type="entry name" value="4FE4S_FER_1"/>
    <property type="match status" value="1"/>
</dbReference>
<dbReference type="InterPro" id="IPR017896">
    <property type="entry name" value="4Fe4S_Fe-S-bd"/>
</dbReference>
<dbReference type="GO" id="GO:0051536">
    <property type="term" value="F:iron-sulfur cluster binding"/>
    <property type="evidence" value="ECO:0007669"/>
    <property type="project" value="UniProtKB-KW"/>
</dbReference>
<keyword evidence="2" id="KW-0408">Iron</keyword>
<dbReference type="InterPro" id="IPR017900">
    <property type="entry name" value="4Fe4S_Fe_S_CS"/>
</dbReference>
<keyword evidence="1" id="KW-0479">Metal-binding</keyword>
<sequence length="206" mass="23580">MPVLINFKICDNSKDCSGIEICPSGAFFWDEKKKTIAVDNARCLNCGKCEKACPVGAIRVARTAEEYQKIKKEIEEDPRKVSDLFIDRYGAEPVDQAFSIPQSKFEIQIIESTKLAAVELFDDGSIMCLLKSIPVKELFKDLDIKYRKIKVESGKLLKRYKIQKLPVLLFFRKRKIIGKIEGYFNLEHKKDLIDAVNTVVAKIDRK</sequence>
<proteinExistence type="predicted"/>
<organism evidence="5 6">
    <name type="scientific">candidate division WWE3 bacterium CG_4_10_14_0_2_um_filter_42_8</name>
    <dbReference type="NCBI Taxonomy" id="1975074"/>
    <lineage>
        <taxon>Bacteria</taxon>
        <taxon>Katanobacteria</taxon>
    </lineage>
</organism>
<accession>A0A2M7TCF0</accession>
<keyword evidence="3" id="KW-0411">Iron-sulfur</keyword>
<evidence type="ECO:0000259" key="4">
    <source>
        <dbReference type="PROSITE" id="PS51379"/>
    </source>
</evidence>
<dbReference type="Gene3D" id="3.40.30.10">
    <property type="entry name" value="Glutaredoxin"/>
    <property type="match status" value="1"/>
</dbReference>
<reference evidence="6" key="1">
    <citation type="submission" date="2017-09" db="EMBL/GenBank/DDBJ databases">
        <title>Depth-based differentiation of microbial function through sediment-hosted aquifers and enrichment of novel symbionts in the deep terrestrial subsurface.</title>
        <authorList>
            <person name="Probst A.J."/>
            <person name="Ladd B."/>
            <person name="Jarett J.K."/>
            <person name="Geller-Mcgrath D.E."/>
            <person name="Sieber C.M.K."/>
            <person name="Emerson J.B."/>
            <person name="Anantharaman K."/>
            <person name="Thomas B.C."/>
            <person name="Malmstrom R."/>
            <person name="Stieglmeier M."/>
            <person name="Klingl A."/>
            <person name="Woyke T."/>
            <person name="Ryan C.M."/>
            <person name="Banfield J.F."/>
        </authorList>
    </citation>
    <scope>NUCLEOTIDE SEQUENCE [LARGE SCALE GENOMIC DNA]</scope>
</reference>
<evidence type="ECO:0000256" key="3">
    <source>
        <dbReference type="ARBA" id="ARBA00023014"/>
    </source>
</evidence>
<gene>
    <name evidence="5" type="ORF">COY34_02660</name>
</gene>